<evidence type="ECO:0000313" key="3">
    <source>
        <dbReference type="Proteomes" id="UP000683000"/>
    </source>
</evidence>
<feature type="compositionally biased region" description="Polar residues" evidence="1">
    <location>
        <begin position="116"/>
        <end position="125"/>
    </location>
</feature>
<feature type="region of interest" description="Disordered" evidence="1">
    <location>
        <begin position="33"/>
        <end position="125"/>
    </location>
</feature>
<keyword evidence="3" id="KW-1185">Reference proteome</keyword>
<comment type="caution">
    <text evidence="2">The sequence shown here is derived from an EMBL/GenBank/DDBJ whole genome shotgun (WGS) entry which is preliminary data.</text>
</comment>
<name>A0A8I2YCK5_9AGAM</name>
<feature type="compositionally biased region" description="Low complexity" evidence="1">
    <location>
        <begin position="52"/>
        <end position="68"/>
    </location>
</feature>
<feature type="compositionally biased region" description="Polar residues" evidence="1">
    <location>
        <begin position="96"/>
        <end position="105"/>
    </location>
</feature>
<dbReference type="EMBL" id="JAGFBS010000083">
    <property type="protein sequence ID" value="KAG6369422.1"/>
    <property type="molecule type" value="Genomic_DNA"/>
</dbReference>
<gene>
    <name evidence="2" type="ORF">JVT61DRAFT_14906</name>
</gene>
<evidence type="ECO:0000256" key="1">
    <source>
        <dbReference type="SAM" id="MobiDB-lite"/>
    </source>
</evidence>
<reference evidence="2" key="1">
    <citation type="submission" date="2021-03" db="EMBL/GenBank/DDBJ databases">
        <title>Evolutionary innovations through gain and loss of genes in the ectomycorrhizal Boletales.</title>
        <authorList>
            <person name="Wu G."/>
            <person name="Miyauchi S."/>
            <person name="Morin E."/>
            <person name="Yang Z.-L."/>
            <person name="Xu J."/>
            <person name="Martin F.M."/>
        </authorList>
    </citation>
    <scope>NUCLEOTIDE SEQUENCE</scope>
    <source>
        <strain evidence="2">BR01</strain>
    </source>
</reference>
<feature type="compositionally biased region" description="Polar residues" evidence="1">
    <location>
        <begin position="33"/>
        <end position="51"/>
    </location>
</feature>
<sequence length="339" mass="37458">MCPFTQKNGVQHAISSESLTQRQRFAMFQQYQLQTSTGRSSPSTHPSSVATSSRGSLHASSLSNSLLLPNGRTPLATDQDLEPPTCSQPRRRAGPPSNTLSQLDESISAGVRRPRSNSFDDINSDPMQLSPQCVKRLKTYAKDLCSTLEIPEKNLLAFVESGDVYHMLVNMKASLIKYEIEASANKSNALQETLASKDFETALHNRLLSCVLSPNITAYVTDAQQHIMDFIFEHQDIFKIPAGVFDDSELKSSLRSTASRLLASIHSHLKTQVCASNQRLVKHNQSNETKMTLSIVKKTSIVDVTKSLAHASSGMELEAAHWNRMAFLVCELAQNEAEH</sequence>
<dbReference type="AlphaFoldDB" id="A0A8I2YCK5"/>
<accession>A0A8I2YCK5</accession>
<dbReference type="Proteomes" id="UP000683000">
    <property type="component" value="Unassembled WGS sequence"/>
</dbReference>
<evidence type="ECO:0000313" key="2">
    <source>
        <dbReference type="EMBL" id="KAG6369422.1"/>
    </source>
</evidence>
<protein>
    <submittedName>
        <fullName evidence="2">Uncharacterized protein</fullName>
    </submittedName>
</protein>
<organism evidence="2 3">
    <name type="scientific">Boletus reticuloceps</name>
    <dbReference type="NCBI Taxonomy" id="495285"/>
    <lineage>
        <taxon>Eukaryota</taxon>
        <taxon>Fungi</taxon>
        <taxon>Dikarya</taxon>
        <taxon>Basidiomycota</taxon>
        <taxon>Agaricomycotina</taxon>
        <taxon>Agaricomycetes</taxon>
        <taxon>Agaricomycetidae</taxon>
        <taxon>Boletales</taxon>
        <taxon>Boletineae</taxon>
        <taxon>Boletaceae</taxon>
        <taxon>Boletoideae</taxon>
        <taxon>Boletus</taxon>
    </lineage>
</organism>
<dbReference type="OrthoDB" id="2690847at2759"/>
<proteinExistence type="predicted"/>